<proteinExistence type="predicted"/>
<dbReference type="AlphaFoldDB" id="A0A0D8ZWZ4"/>
<evidence type="ECO:0008006" key="8">
    <source>
        <dbReference type="Google" id="ProtNLM"/>
    </source>
</evidence>
<keyword evidence="7" id="KW-1185">Reference proteome</keyword>
<evidence type="ECO:0000256" key="1">
    <source>
        <dbReference type="ARBA" id="ARBA00022475"/>
    </source>
</evidence>
<dbReference type="GO" id="GO:0030288">
    <property type="term" value="C:outer membrane-bounded periplasmic space"/>
    <property type="evidence" value="ECO:0007669"/>
    <property type="project" value="TreeGrafter"/>
</dbReference>
<reference evidence="6 7" key="1">
    <citation type="submission" date="2015-02" db="EMBL/GenBank/DDBJ databases">
        <title>Draft genome of a novel marine cyanobacterium (Chroococcales) isolated from South Atlantic Ocean.</title>
        <authorList>
            <person name="Rigonato J."/>
            <person name="Alvarenga D.O."/>
            <person name="Branco L.H."/>
            <person name="Varani A.M."/>
            <person name="Brandini F.P."/>
            <person name="Fiore M.F."/>
        </authorList>
    </citation>
    <scope>NUCLEOTIDE SEQUENCE [LARGE SCALE GENOMIC DNA]</scope>
    <source>
        <strain evidence="6 7">CENA595</strain>
    </source>
</reference>
<dbReference type="InterPro" id="IPR052363">
    <property type="entry name" value="LPS_export_LptC"/>
</dbReference>
<dbReference type="STRING" id="1618023.UH38_05025"/>
<evidence type="ECO:0000256" key="4">
    <source>
        <dbReference type="ARBA" id="ARBA00022989"/>
    </source>
</evidence>
<evidence type="ECO:0000256" key="2">
    <source>
        <dbReference type="ARBA" id="ARBA00022519"/>
    </source>
</evidence>
<dbReference type="GO" id="GO:0017089">
    <property type="term" value="F:glycolipid transfer activity"/>
    <property type="evidence" value="ECO:0007669"/>
    <property type="project" value="TreeGrafter"/>
</dbReference>
<dbReference type="PANTHER" id="PTHR37481">
    <property type="entry name" value="LIPOPOLYSACCHARIDE EXPORT SYSTEM PROTEIN LPTC"/>
    <property type="match status" value="1"/>
</dbReference>
<dbReference type="NCBIfam" id="TIGR04409">
    <property type="entry name" value="LptC_YrbK"/>
    <property type="match status" value="1"/>
</dbReference>
<keyword evidence="3" id="KW-0812">Transmembrane</keyword>
<name>A0A0D8ZWZ4_9CYAN</name>
<dbReference type="EMBL" id="JYON01000003">
    <property type="protein sequence ID" value="KJH72969.1"/>
    <property type="molecule type" value="Genomic_DNA"/>
</dbReference>
<keyword evidence="5" id="KW-0472">Membrane</keyword>
<dbReference type="GO" id="GO:0015221">
    <property type="term" value="F:lipopolysaccharide transmembrane transporter activity"/>
    <property type="evidence" value="ECO:0007669"/>
    <property type="project" value="InterPro"/>
</dbReference>
<dbReference type="PATRIC" id="fig|1618023.3.peg.882"/>
<accession>A0A0D8ZWZ4</accession>
<dbReference type="GO" id="GO:0005886">
    <property type="term" value="C:plasma membrane"/>
    <property type="evidence" value="ECO:0007669"/>
    <property type="project" value="InterPro"/>
</dbReference>
<dbReference type="InterPro" id="IPR026265">
    <property type="entry name" value="LptC"/>
</dbReference>
<dbReference type="InterPro" id="IPR010664">
    <property type="entry name" value="LipoPS_assembly_LptC-rel"/>
</dbReference>
<dbReference type="Gene3D" id="2.60.450.10">
    <property type="entry name" value="Lipopolysaccharide (LPS) transport protein A like domain"/>
    <property type="match status" value="2"/>
</dbReference>
<evidence type="ECO:0000256" key="3">
    <source>
        <dbReference type="ARBA" id="ARBA00022692"/>
    </source>
</evidence>
<dbReference type="PANTHER" id="PTHR37481:SF1">
    <property type="entry name" value="LIPOPOLYSACCHARIDE EXPORT SYSTEM PROTEIN LPTC"/>
    <property type="match status" value="1"/>
</dbReference>
<keyword evidence="1" id="KW-1003">Cell membrane</keyword>
<sequence length="380" mass="41758">MNIFAFSLAKNYPAIAITLIGAIAISGCSGQNRSVQEVSQNSSPQPKSQNDLSFNNITLEQADEQGRPLWSVKGKQATYSREQKVAQVQNPSGELFQDGKVVYKVSAQQGEVRQDGKSLFLKGQIVATDPINGVVLRGNEVEWRPQEDLLLVRDRITGKYRQVQAVAQEARVSSRTAKIELLGKVIAQATDPALQMRTEHLTWYVKQQKLIGNRAIEIDRYQGKTISDRATANGAEVNLNTKIATLQPQAQLISSQPPLQVNSNSLSWNLNAETVITNQPIKVVHRQQQVTLNAKQGRMDLNKEIVYLTGNVNAVGQRGQKLNAQKLTWFVPTQLVEATGNVVYNQIDPPASFTGQKAVGKLQEQNVVVSGGTVVTKIVP</sequence>
<protein>
    <recommendedName>
        <fullName evidence="8">LPS export ABC transporter periplasmic protein LptC</fullName>
    </recommendedName>
</protein>
<gene>
    <name evidence="6" type="ORF">UH38_05025</name>
</gene>
<keyword evidence="4" id="KW-1133">Transmembrane helix</keyword>
<evidence type="ECO:0000256" key="5">
    <source>
        <dbReference type="ARBA" id="ARBA00023136"/>
    </source>
</evidence>
<evidence type="ECO:0000313" key="7">
    <source>
        <dbReference type="Proteomes" id="UP000032452"/>
    </source>
</evidence>
<comment type="caution">
    <text evidence="6">The sequence shown here is derived from an EMBL/GenBank/DDBJ whole genome shotgun (WGS) entry which is preliminary data.</text>
</comment>
<keyword evidence="2" id="KW-0997">Cell inner membrane</keyword>
<dbReference type="Proteomes" id="UP000032452">
    <property type="component" value="Unassembled WGS sequence"/>
</dbReference>
<dbReference type="Pfam" id="PF06835">
    <property type="entry name" value="LptC"/>
    <property type="match status" value="3"/>
</dbReference>
<evidence type="ECO:0000313" key="6">
    <source>
        <dbReference type="EMBL" id="KJH72969.1"/>
    </source>
</evidence>
<organism evidence="6 7">
    <name type="scientific">Aliterella atlantica CENA595</name>
    <dbReference type="NCBI Taxonomy" id="1618023"/>
    <lineage>
        <taxon>Bacteria</taxon>
        <taxon>Bacillati</taxon>
        <taxon>Cyanobacteriota</taxon>
        <taxon>Cyanophyceae</taxon>
        <taxon>Chroococcidiopsidales</taxon>
        <taxon>Aliterellaceae</taxon>
        <taxon>Aliterella</taxon>
    </lineage>
</organism>